<dbReference type="EMBL" id="BMDD01000001">
    <property type="protein sequence ID" value="GGH67699.1"/>
    <property type="molecule type" value="Genomic_DNA"/>
</dbReference>
<feature type="domain" description="AB hydrolase-1" evidence="1">
    <location>
        <begin position="340"/>
        <end position="549"/>
    </location>
</feature>
<keyword evidence="4" id="KW-1185">Reference proteome</keyword>
<evidence type="ECO:0008006" key="5">
    <source>
        <dbReference type="Google" id="ProtNLM"/>
    </source>
</evidence>
<dbReference type="SUPFAM" id="SSF53474">
    <property type="entry name" value="alpha/beta-Hydrolases"/>
    <property type="match status" value="1"/>
</dbReference>
<dbReference type="PANTHER" id="PTHR30383">
    <property type="entry name" value="THIOESTERASE 1/PROTEASE 1/LYSOPHOSPHOLIPASE L1"/>
    <property type="match status" value="1"/>
</dbReference>
<accession>A0ABQ1ZIF0</accession>
<dbReference type="Pfam" id="PF13472">
    <property type="entry name" value="Lipase_GDSL_2"/>
    <property type="match status" value="1"/>
</dbReference>
<dbReference type="InterPro" id="IPR029058">
    <property type="entry name" value="AB_hydrolase_fold"/>
</dbReference>
<evidence type="ECO:0000313" key="4">
    <source>
        <dbReference type="Proteomes" id="UP000605427"/>
    </source>
</evidence>
<dbReference type="InterPro" id="IPR051532">
    <property type="entry name" value="Ester_Hydrolysis_Enzymes"/>
</dbReference>
<gene>
    <name evidence="3" type="ORF">GCM10007362_00950</name>
</gene>
<evidence type="ECO:0000259" key="1">
    <source>
        <dbReference type="Pfam" id="PF12697"/>
    </source>
</evidence>
<dbReference type="InterPro" id="IPR013830">
    <property type="entry name" value="SGNH_hydro"/>
</dbReference>
<name>A0ABQ1ZIF0_9BACL</name>
<dbReference type="Pfam" id="PF12697">
    <property type="entry name" value="Abhydrolase_6"/>
    <property type="match status" value="1"/>
</dbReference>
<protein>
    <recommendedName>
        <fullName evidence="5">SGNH hydrolase-type esterase domain-containing protein</fullName>
    </recommendedName>
</protein>
<dbReference type="RefSeq" id="WP_172237520.1">
    <property type="nucleotide sequence ID" value="NZ_BMDD01000001.1"/>
</dbReference>
<dbReference type="InterPro" id="IPR000073">
    <property type="entry name" value="AB_hydrolase_1"/>
</dbReference>
<comment type="caution">
    <text evidence="3">The sequence shown here is derived from an EMBL/GenBank/DDBJ whole genome shotgun (WGS) entry which is preliminary data.</text>
</comment>
<dbReference type="Gene3D" id="3.40.50.1820">
    <property type="entry name" value="alpha/beta hydrolase"/>
    <property type="match status" value="1"/>
</dbReference>
<dbReference type="PANTHER" id="PTHR30383:SF5">
    <property type="entry name" value="SGNH HYDROLASE-TYPE ESTERASE DOMAIN-CONTAINING PROTEIN"/>
    <property type="match status" value="1"/>
</dbReference>
<evidence type="ECO:0000313" key="3">
    <source>
        <dbReference type="EMBL" id="GGH67699.1"/>
    </source>
</evidence>
<evidence type="ECO:0000259" key="2">
    <source>
        <dbReference type="Pfam" id="PF13472"/>
    </source>
</evidence>
<dbReference type="SUPFAM" id="SSF52266">
    <property type="entry name" value="SGNH hydrolase"/>
    <property type="match status" value="1"/>
</dbReference>
<organism evidence="3 4">
    <name type="scientific">Saccharibacillus endophyticus</name>
    <dbReference type="NCBI Taxonomy" id="2060666"/>
    <lineage>
        <taxon>Bacteria</taxon>
        <taxon>Bacillati</taxon>
        <taxon>Bacillota</taxon>
        <taxon>Bacilli</taxon>
        <taxon>Bacillales</taxon>
        <taxon>Paenibacillaceae</taxon>
        <taxon>Saccharibacillus</taxon>
    </lineage>
</organism>
<proteinExistence type="predicted"/>
<feature type="domain" description="SGNH hydrolase-type esterase" evidence="2">
    <location>
        <begin position="19"/>
        <end position="222"/>
    </location>
</feature>
<reference evidence="4" key="1">
    <citation type="journal article" date="2019" name="Int. J. Syst. Evol. Microbiol.">
        <title>The Global Catalogue of Microorganisms (GCM) 10K type strain sequencing project: providing services to taxonomists for standard genome sequencing and annotation.</title>
        <authorList>
            <consortium name="The Broad Institute Genomics Platform"/>
            <consortium name="The Broad Institute Genome Sequencing Center for Infectious Disease"/>
            <person name="Wu L."/>
            <person name="Ma J."/>
        </authorList>
    </citation>
    <scope>NUCLEOTIDE SEQUENCE [LARGE SCALE GENOMIC DNA]</scope>
    <source>
        <strain evidence="4">CCM 8702</strain>
    </source>
</reference>
<dbReference type="Proteomes" id="UP000605427">
    <property type="component" value="Unassembled WGS sequence"/>
</dbReference>
<dbReference type="InterPro" id="IPR036514">
    <property type="entry name" value="SGNH_hydro_sf"/>
</dbReference>
<sequence>MKGYWQKIEALPKRKRILFMGDSITENGTYIRDLDAIFLKYMPESQLEWIGLGVSSETASGTQEAAHPFPRPCVHERLDRALSESRADWAFLCYGMNDGVYKPLSDEDFSAYRCGIDRAVQKIQAAGALPILVTPPPFDIFSVNGRLQPDGMPDYAFEEPYERYDDVLEHYADWLLQYGREQGIKTVDIRRPLLEWIATERAADPKFRYGDGVHPQREGHAVIAHTILRRIFRIEWEKMPEWLFSDSEFLHKVTERRELLKAAWREHVGHTNPYKFEALPLDEALILAEQHLPGIRAAAEQEGGALDERVSEWEGFVRRDYVRNGRACLIVEPESPAPGRPWIWRTEFFGHFMNADLELVRQGWHIGYIRLSDLYGSPFSAEAMEDFRDDAVRRFGLDAKPVLFGFSRGGLYAIRYAETYSQHVRALYVDAPVVDIASWPGGLGAGTGSPNEWRDWVDIYGISVERQNPGPASAEADTVTAERAAQVTERLLELLRIPVEADIPLLLIAGGADEAVPLEENGDRLDRRYRELGGRITRIIKPDCGHHPHGLTKWPPTVTIEAYL</sequence>
<dbReference type="Gene3D" id="3.40.50.1110">
    <property type="entry name" value="SGNH hydrolase"/>
    <property type="match status" value="1"/>
</dbReference>